<dbReference type="Proteomes" id="UP000636479">
    <property type="component" value="Unassembled WGS sequence"/>
</dbReference>
<accession>A0A8H6WE02</accession>
<keyword evidence="2" id="KW-1185">Reference proteome</keyword>
<organism evidence="1 2">
    <name type="scientific">Mycena indigotica</name>
    <dbReference type="NCBI Taxonomy" id="2126181"/>
    <lineage>
        <taxon>Eukaryota</taxon>
        <taxon>Fungi</taxon>
        <taxon>Dikarya</taxon>
        <taxon>Basidiomycota</taxon>
        <taxon>Agaricomycotina</taxon>
        <taxon>Agaricomycetes</taxon>
        <taxon>Agaricomycetidae</taxon>
        <taxon>Agaricales</taxon>
        <taxon>Marasmiineae</taxon>
        <taxon>Mycenaceae</taxon>
        <taxon>Mycena</taxon>
    </lineage>
</organism>
<dbReference type="GeneID" id="59339823"/>
<gene>
    <name evidence="1" type="ORF">MIND_00033800</name>
</gene>
<dbReference type="AlphaFoldDB" id="A0A8H6WE02"/>
<protein>
    <submittedName>
        <fullName evidence="1">Uncharacterized protein</fullName>
    </submittedName>
</protein>
<evidence type="ECO:0000313" key="2">
    <source>
        <dbReference type="Proteomes" id="UP000636479"/>
    </source>
</evidence>
<name>A0A8H6WE02_9AGAR</name>
<reference evidence="1" key="1">
    <citation type="submission" date="2020-05" db="EMBL/GenBank/DDBJ databases">
        <title>Mycena genomes resolve the evolution of fungal bioluminescence.</title>
        <authorList>
            <person name="Tsai I.J."/>
        </authorList>
    </citation>
    <scope>NUCLEOTIDE SEQUENCE</scope>
    <source>
        <strain evidence="1">171206Taipei</strain>
    </source>
</reference>
<evidence type="ECO:0000313" key="1">
    <source>
        <dbReference type="EMBL" id="KAF7315194.1"/>
    </source>
</evidence>
<sequence>MRSTSHSRIYDKAKYWRVVTPSAHVNQQLLGVHKISMSDRSESPPLALDPGTLSLLNEFITSKTEQEQRFNDFAEANRVDSDNAPTKFPSVDEYRSTFAEDWQLSQFWYGIQPISQNVSPLWSTNYATQTRLLRFSVVPPLSSPSNIINLLMVLVSSRWMADSKLWLRNITFATTWKSRSPYLITSPILSTLRYATLPLLTRHLSSSDIYQQLAHPSQYTNERVVATLKHILRPSAKLVVLTATSVESVLERLYNEPPLGPLRRTKIKVLHGQLRNDFACWASWTGSEELEC</sequence>
<comment type="caution">
    <text evidence="1">The sequence shown here is derived from an EMBL/GenBank/DDBJ whole genome shotgun (WGS) entry which is preliminary data.</text>
</comment>
<proteinExistence type="predicted"/>
<dbReference type="EMBL" id="JACAZF010000001">
    <property type="protein sequence ID" value="KAF7315194.1"/>
    <property type="molecule type" value="Genomic_DNA"/>
</dbReference>
<dbReference type="OrthoDB" id="206354at2759"/>
<dbReference type="RefSeq" id="XP_037225217.1">
    <property type="nucleotide sequence ID" value="XM_037357307.1"/>
</dbReference>